<keyword evidence="9" id="KW-0472">Membrane</keyword>
<sequence>MELLTHFWTATAVNDLRAACVFAATTGVLSHVLYFIRGYHDTRSLRIFLGHALAYNVGAGLAVTKLGLWNGIIVSTILSSTYLASLFASIVVYRLFFHPLRRFPGPVAAKITRFYGPWIARNGHMHLEHIKLHKKYGTIVRMAPNELFILSSEAIPKMHAAKSGCRKKDAGVYNHVTYKGERNIDSIMTREEHRWRRQVWEKAFTTKALAIYEESTREVCHTWLDKLSTVGNQPINTSVFALLIGFDHMGKIGFTHDFNTIQEGREHHMLDLLETMFGAMGKLGELAWPLAILKDLNIEGEAAEFNELSRQLASKREQDHDEKHDIISYFIRDLRSEKPVAFFNQNILHADANFILIAATDTIGVVLSYAFYHLAKNHAQQSKLRNEISAAFGSTIPKEFISTDLAKIEHLDAVINETLRLDNPVASNAARLTPPEGITVEGVWIPGGVAVRVPGYAMMRSERAFVHPDDFIPERWTTEPGLVLEPEAFFPFLTGPNNCVGKRLAMNVLRLVLSYTVFHYEFEFAPGEDGTAIYARARDNLVIRAGPLNLVFKKRD</sequence>
<dbReference type="GO" id="GO:0020037">
    <property type="term" value="F:heme binding"/>
    <property type="evidence" value="ECO:0007669"/>
    <property type="project" value="InterPro"/>
</dbReference>
<keyword evidence="6 8" id="KW-0408">Iron</keyword>
<keyword evidence="5" id="KW-0560">Oxidoreductase</keyword>
<comment type="similarity">
    <text evidence="2">Belongs to the cytochrome P450 family.</text>
</comment>
<evidence type="ECO:0000256" key="7">
    <source>
        <dbReference type="ARBA" id="ARBA00023033"/>
    </source>
</evidence>
<keyword evidence="7" id="KW-0503">Monooxygenase</keyword>
<dbReference type="InterPro" id="IPR036396">
    <property type="entry name" value="Cyt_P450_sf"/>
</dbReference>
<dbReference type="InterPro" id="IPR002401">
    <property type="entry name" value="Cyt_P450_E_grp-I"/>
</dbReference>
<feature type="transmembrane region" description="Helical" evidence="9">
    <location>
        <begin position="48"/>
        <end position="66"/>
    </location>
</feature>
<dbReference type="AlphaFoldDB" id="A0AAN6WTQ2"/>
<dbReference type="Proteomes" id="UP001302126">
    <property type="component" value="Unassembled WGS sequence"/>
</dbReference>
<evidence type="ECO:0000256" key="6">
    <source>
        <dbReference type="ARBA" id="ARBA00023004"/>
    </source>
</evidence>
<comment type="caution">
    <text evidence="10">The sequence shown here is derived from an EMBL/GenBank/DDBJ whole genome shotgun (WGS) entry which is preliminary data.</text>
</comment>
<dbReference type="GO" id="GO:0005506">
    <property type="term" value="F:iron ion binding"/>
    <property type="evidence" value="ECO:0007669"/>
    <property type="project" value="InterPro"/>
</dbReference>
<accession>A0AAN6WTQ2</accession>
<dbReference type="PRINTS" id="PR00463">
    <property type="entry name" value="EP450I"/>
</dbReference>
<comment type="cofactor">
    <cofactor evidence="1 8">
        <name>heme</name>
        <dbReference type="ChEBI" id="CHEBI:30413"/>
    </cofactor>
</comment>
<evidence type="ECO:0000256" key="4">
    <source>
        <dbReference type="ARBA" id="ARBA00022723"/>
    </source>
</evidence>
<dbReference type="EMBL" id="MU864395">
    <property type="protein sequence ID" value="KAK4187949.1"/>
    <property type="molecule type" value="Genomic_DNA"/>
</dbReference>
<dbReference type="PRINTS" id="PR00385">
    <property type="entry name" value="P450"/>
</dbReference>
<evidence type="ECO:0000256" key="8">
    <source>
        <dbReference type="PIRSR" id="PIRSR602401-1"/>
    </source>
</evidence>
<evidence type="ECO:0000256" key="2">
    <source>
        <dbReference type="ARBA" id="ARBA00010617"/>
    </source>
</evidence>
<dbReference type="InterPro" id="IPR001128">
    <property type="entry name" value="Cyt_P450"/>
</dbReference>
<gene>
    <name evidence="10" type="ORF">QBC35DRAFT_434090</name>
</gene>
<organism evidence="10 11">
    <name type="scientific">Podospora australis</name>
    <dbReference type="NCBI Taxonomy" id="1536484"/>
    <lineage>
        <taxon>Eukaryota</taxon>
        <taxon>Fungi</taxon>
        <taxon>Dikarya</taxon>
        <taxon>Ascomycota</taxon>
        <taxon>Pezizomycotina</taxon>
        <taxon>Sordariomycetes</taxon>
        <taxon>Sordariomycetidae</taxon>
        <taxon>Sordariales</taxon>
        <taxon>Podosporaceae</taxon>
        <taxon>Podospora</taxon>
    </lineage>
</organism>
<proteinExistence type="inferred from homology"/>
<keyword evidence="9" id="KW-1133">Transmembrane helix</keyword>
<keyword evidence="9" id="KW-0812">Transmembrane</keyword>
<reference evidence="10" key="2">
    <citation type="submission" date="2023-05" db="EMBL/GenBank/DDBJ databases">
        <authorList>
            <consortium name="Lawrence Berkeley National Laboratory"/>
            <person name="Steindorff A."/>
            <person name="Hensen N."/>
            <person name="Bonometti L."/>
            <person name="Westerberg I."/>
            <person name="Brannstrom I.O."/>
            <person name="Guillou S."/>
            <person name="Cros-Aarteil S."/>
            <person name="Calhoun S."/>
            <person name="Haridas S."/>
            <person name="Kuo A."/>
            <person name="Mondo S."/>
            <person name="Pangilinan J."/>
            <person name="Riley R."/>
            <person name="Labutti K."/>
            <person name="Andreopoulos B."/>
            <person name="Lipzen A."/>
            <person name="Chen C."/>
            <person name="Yanf M."/>
            <person name="Daum C."/>
            <person name="Ng V."/>
            <person name="Clum A."/>
            <person name="Ohm R."/>
            <person name="Martin F."/>
            <person name="Silar P."/>
            <person name="Natvig D."/>
            <person name="Lalanne C."/>
            <person name="Gautier V."/>
            <person name="Ament-Velasquez S.L."/>
            <person name="Kruys A."/>
            <person name="Hutchinson M.I."/>
            <person name="Powell A.J."/>
            <person name="Barry K."/>
            <person name="Miller A.N."/>
            <person name="Grigoriev I.V."/>
            <person name="Debuchy R."/>
            <person name="Gladieux P."/>
            <person name="Thoren M.H."/>
            <person name="Johannesson H."/>
        </authorList>
    </citation>
    <scope>NUCLEOTIDE SEQUENCE</scope>
    <source>
        <strain evidence="10">PSN309</strain>
    </source>
</reference>
<reference evidence="10" key="1">
    <citation type="journal article" date="2023" name="Mol. Phylogenet. Evol.">
        <title>Genome-scale phylogeny and comparative genomics of the fungal order Sordariales.</title>
        <authorList>
            <person name="Hensen N."/>
            <person name="Bonometti L."/>
            <person name="Westerberg I."/>
            <person name="Brannstrom I.O."/>
            <person name="Guillou S."/>
            <person name="Cros-Aarteil S."/>
            <person name="Calhoun S."/>
            <person name="Haridas S."/>
            <person name="Kuo A."/>
            <person name="Mondo S."/>
            <person name="Pangilinan J."/>
            <person name="Riley R."/>
            <person name="LaButti K."/>
            <person name="Andreopoulos B."/>
            <person name="Lipzen A."/>
            <person name="Chen C."/>
            <person name="Yan M."/>
            <person name="Daum C."/>
            <person name="Ng V."/>
            <person name="Clum A."/>
            <person name="Steindorff A."/>
            <person name="Ohm R.A."/>
            <person name="Martin F."/>
            <person name="Silar P."/>
            <person name="Natvig D.O."/>
            <person name="Lalanne C."/>
            <person name="Gautier V."/>
            <person name="Ament-Velasquez S.L."/>
            <person name="Kruys A."/>
            <person name="Hutchinson M.I."/>
            <person name="Powell A.J."/>
            <person name="Barry K."/>
            <person name="Miller A.N."/>
            <person name="Grigoriev I.V."/>
            <person name="Debuchy R."/>
            <person name="Gladieux P."/>
            <person name="Hiltunen Thoren M."/>
            <person name="Johannesson H."/>
        </authorList>
    </citation>
    <scope>NUCLEOTIDE SEQUENCE</scope>
    <source>
        <strain evidence="10">PSN309</strain>
    </source>
</reference>
<dbReference type="SUPFAM" id="SSF48264">
    <property type="entry name" value="Cytochrome P450"/>
    <property type="match status" value="1"/>
</dbReference>
<evidence type="ECO:0000313" key="11">
    <source>
        <dbReference type="Proteomes" id="UP001302126"/>
    </source>
</evidence>
<dbReference type="Pfam" id="PF00067">
    <property type="entry name" value="p450"/>
    <property type="match status" value="1"/>
</dbReference>
<keyword evidence="3 8" id="KW-0349">Heme</keyword>
<feature type="transmembrane region" description="Helical" evidence="9">
    <location>
        <begin position="16"/>
        <end position="36"/>
    </location>
</feature>
<evidence type="ECO:0000256" key="5">
    <source>
        <dbReference type="ARBA" id="ARBA00023002"/>
    </source>
</evidence>
<dbReference type="GO" id="GO:0016705">
    <property type="term" value="F:oxidoreductase activity, acting on paired donors, with incorporation or reduction of molecular oxygen"/>
    <property type="evidence" value="ECO:0007669"/>
    <property type="project" value="InterPro"/>
</dbReference>
<dbReference type="PANTHER" id="PTHR24305">
    <property type="entry name" value="CYTOCHROME P450"/>
    <property type="match status" value="1"/>
</dbReference>
<keyword evidence="11" id="KW-1185">Reference proteome</keyword>
<dbReference type="GO" id="GO:0004497">
    <property type="term" value="F:monooxygenase activity"/>
    <property type="evidence" value="ECO:0007669"/>
    <property type="project" value="UniProtKB-KW"/>
</dbReference>
<feature type="transmembrane region" description="Helical" evidence="9">
    <location>
        <begin position="72"/>
        <end position="96"/>
    </location>
</feature>
<protein>
    <submittedName>
        <fullName evidence="10">Tryprostatin B 6-hydroxylase</fullName>
    </submittedName>
</protein>
<evidence type="ECO:0000313" key="10">
    <source>
        <dbReference type="EMBL" id="KAK4187949.1"/>
    </source>
</evidence>
<evidence type="ECO:0000256" key="3">
    <source>
        <dbReference type="ARBA" id="ARBA00022617"/>
    </source>
</evidence>
<dbReference type="InterPro" id="IPR050121">
    <property type="entry name" value="Cytochrome_P450_monoxygenase"/>
</dbReference>
<evidence type="ECO:0000256" key="9">
    <source>
        <dbReference type="SAM" id="Phobius"/>
    </source>
</evidence>
<dbReference type="PANTHER" id="PTHR24305:SF187">
    <property type="entry name" value="P450, PUTATIVE (EUROFUNG)-RELATED"/>
    <property type="match status" value="1"/>
</dbReference>
<name>A0AAN6WTQ2_9PEZI</name>
<dbReference type="Gene3D" id="1.10.630.10">
    <property type="entry name" value="Cytochrome P450"/>
    <property type="match status" value="1"/>
</dbReference>
<evidence type="ECO:0000256" key="1">
    <source>
        <dbReference type="ARBA" id="ARBA00001971"/>
    </source>
</evidence>
<keyword evidence="4 8" id="KW-0479">Metal-binding</keyword>
<feature type="binding site" description="axial binding residue" evidence="8">
    <location>
        <position position="499"/>
    </location>
    <ligand>
        <name>heme</name>
        <dbReference type="ChEBI" id="CHEBI:30413"/>
    </ligand>
    <ligandPart>
        <name>Fe</name>
        <dbReference type="ChEBI" id="CHEBI:18248"/>
    </ligandPart>
</feature>